<keyword evidence="2" id="KW-0328">Glycosyltransferase</keyword>
<organism evidence="6 7">
    <name type="scientific">Leucobacter tardus</name>
    <dbReference type="NCBI Taxonomy" id="501483"/>
    <lineage>
        <taxon>Bacteria</taxon>
        <taxon>Bacillati</taxon>
        <taxon>Actinomycetota</taxon>
        <taxon>Actinomycetes</taxon>
        <taxon>Micrococcales</taxon>
        <taxon>Microbacteriaceae</taxon>
        <taxon>Leucobacter</taxon>
    </lineage>
</organism>
<gene>
    <name evidence="6" type="ORF">J4H85_00020</name>
</gene>
<dbReference type="InterPro" id="IPR028098">
    <property type="entry name" value="Glyco_trans_4-like_N"/>
</dbReference>
<feature type="domain" description="Glycosyltransferase subfamily 4-like N-terminal" evidence="5">
    <location>
        <begin position="27"/>
        <end position="169"/>
    </location>
</feature>
<evidence type="ECO:0000313" key="6">
    <source>
        <dbReference type="EMBL" id="MBO2988383.1"/>
    </source>
</evidence>
<dbReference type="GO" id="GO:0016757">
    <property type="term" value="F:glycosyltransferase activity"/>
    <property type="evidence" value="ECO:0007669"/>
    <property type="project" value="UniProtKB-KW"/>
</dbReference>
<reference evidence="6" key="1">
    <citation type="submission" date="2021-03" db="EMBL/GenBank/DDBJ databases">
        <title>Leucobacter chromiisoli sp. nov., isolated from chromium-containing soil of chemical plant.</title>
        <authorList>
            <person name="Xu Z."/>
        </authorList>
    </citation>
    <scope>NUCLEOTIDE SEQUENCE</scope>
    <source>
        <strain evidence="6">K 70/01</strain>
    </source>
</reference>
<dbReference type="Gene3D" id="3.40.50.2000">
    <property type="entry name" value="Glycogen Phosphorylase B"/>
    <property type="match status" value="2"/>
</dbReference>
<evidence type="ECO:0000256" key="3">
    <source>
        <dbReference type="ARBA" id="ARBA00022679"/>
    </source>
</evidence>
<keyword evidence="3" id="KW-0808">Transferase</keyword>
<dbReference type="AlphaFoldDB" id="A0A939QC43"/>
<dbReference type="Proteomes" id="UP000668403">
    <property type="component" value="Unassembled WGS sequence"/>
</dbReference>
<protein>
    <submittedName>
        <fullName evidence="6">Glycosyltransferase</fullName>
    </submittedName>
</protein>
<sequence length="377" mass="41655">MRVLVVVPWFPSDLAPGSGIFNLRDVRLLAREHEVTVLHLVRPEFVSADESFISVADEGFGIERVPYGIASPATLLPAVRRVREMLNEADLVHSMAFSALPVMRLARPRIPWVHTEHYSQLIAPPRSRAEAIALGALKRLFRYPTETVAVSSSLAAVIDRYRRVPSTVVGNEVMMPVQRILEHRPEAIGSTPMRVRLLGVGGVVDRKGPMQAVEAMIEMRQRSIDASLTWVGEGDLAVKLRRRVAAAGVTDHLHLPGHLPPEKLSEELLDADVFLLPVETETFGVAIAEALAHGLPVVASGTGGHEEFLPPEASRVVDERSPGVLADAVLELLSDPELWTKLRISDYAASRFSPETRSVEYRGVYDRAIRGWMARRH</sequence>
<evidence type="ECO:0000313" key="7">
    <source>
        <dbReference type="Proteomes" id="UP000668403"/>
    </source>
</evidence>
<dbReference type="InterPro" id="IPR001296">
    <property type="entry name" value="Glyco_trans_1"/>
</dbReference>
<dbReference type="SUPFAM" id="SSF53756">
    <property type="entry name" value="UDP-Glycosyltransferase/glycogen phosphorylase"/>
    <property type="match status" value="1"/>
</dbReference>
<evidence type="ECO:0000259" key="5">
    <source>
        <dbReference type="Pfam" id="PF13439"/>
    </source>
</evidence>
<evidence type="ECO:0000256" key="2">
    <source>
        <dbReference type="ARBA" id="ARBA00022676"/>
    </source>
</evidence>
<comment type="caution">
    <text evidence="6">The sequence shown here is derived from an EMBL/GenBank/DDBJ whole genome shotgun (WGS) entry which is preliminary data.</text>
</comment>
<evidence type="ECO:0000256" key="1">
    <source>
        <dbReference type="ARBA" id="ARBA00009481"/>
    </source>
</evidence>
<name>A0A939QC43_9MICO</name>
<proteinExistence type="inferred from homology"/>
<accession>A0A939QC43</accession>
<feature type="domain" description="Glycosyl transferase family 1" evidence="4">
    <location>
        <begin position="197"/>
        <end position="342"/>
    </location>
</feature>
<comment type="similarity">
    <text evidence="1">Belongs to the glycosyltransferase group 1 family. Glycosyltransferase 4 subfamily.</text>
</comment>
<evidence type="ECO:0000259" key="4">
    <source>
        <dbReference type="Pfam" id="PF00534"/>
    </source>
</evidence>
<dbReference type="Pfam" id="PF00534">
    <property type="entry name" value="Glycos_transf_1"/>
    <property type="match status" value="1"/>
</dbReference>
<dbReference type="PANTHER" id="PTHR12526:SF640">
    <property type="entry name" value="COLANIC ACID BIOSYNTHESIS GLYCOSYLTRANSFERASE WCAL-RELATED"/>
    <property type="match status" value="1"/>
</dbReference>
<dbReference type="Pfam" id="PF13439">
    <property type="entry name" value="Glyco_transf_4"/>
    <property type="match status" value="1"/>
</dbReference>
<dbReference type="PANTHER" id="PTHR12526">
    <property type="entry name" value="GLYCOSYLTRANSFERASE"/>
    <property type="match status" value="1"/>
</dbReference>
<keyword evidence="7" id="KW-1185">Reference proteome</keyword>
<dbReference type="EMBL" id="JAGFBF010000001">
    <property type="protein sequence ID" value="MBO2988383.1"/>
    <property type="molecule type" value="Genomic_DNA"/>
</dbReference>